<evidence type="ECO:0000313" key="3">
    <source>
        <dbReference type="Proteomes" id="UP000030647"/>
    </source>
</evidence>
<keyword evidence="3" id="KW-1185">Reference proteome</keyword>
<evidence type="ECO:0000256" key="1">
    <source>
        <dbReference type="SAM" id="Phobius"/>
    </source>
</evidence>
<dbReference type="HOGENOM" id="CLU_3201448_0_0_9"/>
<evidence type="ECO:0000313" key="2">
    <source>
        <dbReference type="EMBL" id="ERL65312.1"/>
    </source>
</evidence>
<keyword evidence="1" id="KW-0472">Membrane</keyword>
<keyword evidence="1" id="KW-1133">Transmembrane helix</keyword>
<feature type="transmembrane region" description="Helical" evidence="1">
    <location>
        <begin position="18"/>
        <end position="40"/>
    </location>
</feature>
<keyword evidence="1" id="KW-0812">Transmembrane</keyword>
<protein>
    <submittedName>
        <fullName evidence="2">Uncharacterized protein</fullName>
    </submittedName>
</protein>
<reference evidence="3" key="1">
    <citation type="journal article" date="2013" name="Genome Announc.">
        <title>Whole-Genome Sequencing of Lactobacillus shenzhenensis Strain LY-73T.</title>
        <authorList>
            <person name="Lin Z."/>
            <person name="Liu Z."/>
            <person name="Yang R."/>
            <person name="Zou Y."/>
            <person name="Wan D."/>
            <person name="Chen J."/>
            <person name="Guo M."/>
            <person name="Zhao J."/>
            <person name="Fang C."/>
            <person name="Yang R."/>
            <person name="Liu F."/>
        </authorList>
    </citation>
    <scope>NUCLEOTIDE SEQUENCE [LARGE SCALE GENOMIC DNA]</scope>
    <source>
        <strain evidence="3">LY-73</strain>
    </source>
</reference>
<dbReference type="Proteomes" id="UP000030647">
    <property type="component" value="Unassembled WGS sequence"/>
</dbReference>
<gene>
    <name evidence="2" type="ORF">L248_2711</name>
</gene>
<sequence>MLAYLIHRQATIHGGVKAFIYVLLAALAGVALYGGAWLLMVGYNS</sequence>
<dbReference type="EMBL" id="KI271587">
    <property type="protein sequence ID" value="ERL65312.1"/>
    <property type="molecule type" value="Genomic_DNA"/>
</dbReference>
<dbReference type="AlphaFoldDB" id="U4TVA5"/>
<proteinExistence type="predicted"/>
<organism evidence="2 3">
    <name type="scientific">Schleiferilactobacillus shenzhenensis LY-73</name>
    <dbReference type="NCBI Taxonomy" id="1231336"/>
    <lineage>
        <taxon>Bacteria</taxon>
        <taxon>Bacillati</taxon>
        <taxon>Bacillota</taxon>
        <taxon>Bacilli</taxon>
        <taxon>Lactobacillales</taxon>
        <taxon>Lactobacillaceae</taxon>
        <taxon>Schleiferilactobacillus</taxon>
    </lineage>
</organism>
<name>U4TVA5_9LACO</name>
<accession>U4TVA5</accession>